<accession>A0A0F3SXK7</accession>
<gene>
    <name evidence="3" type="ORF">C9194_09230</name>
    <name evidence="2" type="ORF">DIV22_20615</name>
    <name evidence="1" type="ORF">E2863_02770</name>
</gene>
<name>A0A0F3SXK7_ECOLX</name>
<dbReference type="AlphaFoldDB" id="A0A0F3SXK7"/>
<dbReference type="RefSeq" id="WP_000391151.1">
    <property type="nucleotide sequence ID" value="NZ_AP018796.1"/>
</dbReference>
<evidence type="ECO:0000313" key="4">
    <source>
        <dbReference type="Proteomes" id="UP000248865"/>
    </source>
</evidence>
<evidence type="ECO:0000313" key="5">
    <source>
        <dbReference type="Proteomes" id="UP000281900"/>
    </source>
</evidence>
<dbReference type="Proteomes" id="UP000248865">
    <property type="component" value="Unassembled WGS sequence"/>
</dbReference>
<sequence>MEEIKQSATVMIDHEILNELKKLQFDIVRRMNESGIYGRAATPTIGHLARVLLRERLGIATSEA</sequence>
<protein>
    <submittedName>
        <fullName evidence="2">Uncharacterized protein</fullName>
    </submittedName>
</protein>
<evidence type="ECO:0000313" key="1">
    <source>
        <dbReference type="EMBL" id="BBF54250.1"/>
    </source>
</evidence>
<dbReference type="EMBL" id="RROO01000013">
    <property type="protein sequence ID" value="TJF67988.1"/>
    <property type="molecule type" value="Genomic_DNA"/>
</dbReference>
<dbReference type="Proteomes" id="UP000305093">
    <property type="component" value="Unassembled WGS sequence"/>
</dbReference>
<evidence type="ECO:0000313" key="3">
    <source>
        <dbReference type="EMBL" id="TJF67988.1"/>
    </source>
</evidence>
<organism evidence="2 4">
    <name type="scientific">Escherichia coli</name>
    <dbReference type="NCBI Taxonomy" id="562"/>
    <lineage>
        <taxon>Bacteria</taxon>
        <taxon>Pseudomonadati</taxon>
        <taxon>Pseudomonadota</taxon>
        <taxon>Gammaproteobacteria</taxon>
        <taxon>Enterobacterales</taxon>
        <taxon>Enterobacteriaceae</taxon>
        <taxon>Escherichia</taxon>
    </lineage>
</organism>
<dbReference type="Proteomes" id="UP000281900">
    <property type="component" value="Chromosome"/>
</dbReference>
<reference evidence="1 5" key="2">
    <citation type="submission" date="2018-07" db="EMBL/GenBank/DDBJ databases">
        <title>Genomic analysis of colistin resistant EHEC isolated from cattle in Japan.</title>
        <authorList>
            <person name="Kusumoto M."/>
            <person name="Misumi W."/>
            <person name="Ogura Y."/>
            <person name="Hayashi T."/>
            <person name="Akiba M."/>
        </authorList>
    </citation>
    <scope>NUCLEOTIDE SEQUENCE [LARGE SCALE GENOMIC DNA]</scope>
    <source>
        <strain evidence="1 5">E2863</strain>
    </source>
</reference>
<reference evidence="2 4" key="1">
    <citation type="submission" date="2018-05" db="EMBL/GenBank/DDBJ databases">
        <title>Genomic sequencing of EHEC O26 New European Clone.</title>
        <authorList>
            <person name="Karnisova L."/>
            <person name="Nunvar J."/>
            <person name="Marejkova M."/>
            <person name="Mellmann A."/>
            <person name="Drevinek P."/>
            <person name="Blahova K."/>
            <person name="Bielaszewska M."/>
        </authorList>
    </citation>
    <scope>NUCLEOTIDE SEQUENCE [LARGE SCALE GENOMIC DNA]</scope>
    <source>
        <strain evidence="2 4">14-391</strain>
    </source>
</reference>
<dbReference type="EMBL" id="AP018802">
    <property type="protein sequence ID" value="BBF54250.1"/>
    <property type="molecule type" value="Genomic_DNA"/>
</dbReference>
<evidence type="ECO:0000313" key="2">
    <source>
        <dbReference type="EMBL" id="PZZ63606.1"/>
    </source>
</evidence>
<evidence type="ECO:0000313" key="6">
    <source>
        <dbReference type="Proteomes" id="UP000305093"/>
    </source>
</evidence>
<dbReference type="EMBL" id="QFSS01000228">
    <property type="protein sequence ID" value="PZZ63606.1"/>
    <property type="molecule type" value="Genomic_DNA"/>
</dbReference>
<reference evidence="3 6" key="3">
    <citation type="submission" date="2018-12" db="EMBL/GenBank/DDBJ databases">
        <title>Food and Water Safety Consortium.</title>
        <authorList>
            <person name="Tyson S."/>
            <person name="Peterson C.-L."/>
            <person name="Olson A."/>
            <person name="Tyler S."/>
            <person name="Cabral J."/>
            <person name="Lynch T."/>
            <person name="Knox N."/>
            <person name="Van Domselaar G."/>
            <person name="Graham M."/>
        </authorList>
    </citation>
    <scope>NUCLEOTIDE SEQUENCE [LARGE SCALE GENOMIC DNA]</scope>
    <source>
        <strain evidence="3 6">FWSEC0419</strain>
    </source>
</reference>
<proteinExistence type="predicted"/>